<feature type="compositionally biased region" description="Polar residues" evidence="1">
    <location>
        <begin position="1"/>
        <end position="23"/>
    </location>
</feature>
<feature type="region of interest" description="Disordered" evidence="1">
    <location>
        <begin position="1"/>
        <end position="30"/>
    </location>
</feature>
<comment type="caution">
    <text evidence="2">The sequence shown here is derived from an EMBL/GenBank/DDBJ whole genome shotgun (WGS) entry which is preliminary data.</text>
</comment>
<evidence type="ECO:0000313" key="3">
    <source>
        <dbReference type="Proteomes" id="UP000265520"/>
    </source>
</evidence>
<protein>
    <submittedName>
        <fullName evidence="2">Uncharacterized protein</fullName>
    </submittedName>
</protein>
<evidence type="ECO:0000313" key="2">
    <source>
        <dbReference type="EMBL" id="MCI90461.1"/>
    </source>
</evidence>
<accession>A0A392VU16</accession>
<dbReference type="EMBL" id="LXQA011245241">
    <property type="protein sequence ID" value="MCI90461.1"/>
    <property type="molecule type" value="Genomic_DNA"/>
</dbReference>
<evidence type="ECO:0000256" key="1">
    <source>
        <dbReference type="SAM" id="MobiDB-lite"/>
    </source>
</evidence>
<feature type="non-terminal residue" evidence="2">
    <location>
        <position position="60"/>
    </location>
</feature>
<name>A0A392VU16_9FABA</name>
<sequence>MDTSSGCNGNESSSLDSSFSATGSCGAGTEDETATLTTLSSIASTGVAFSGATAATGVVV</sequence>
<organism evidence="2 3">
    <name type="scientific">Trifolium medium</name>
    <dbReference type="NCBI Taxonomy" id="97028"/>
    <lineage>
        <taxon>Eukaryota</taxon>
        <taxon>Viridiplantae</taxon>
        <taxon>Streptophyta</taxon>
        <taxon>Embryophyta</taxon>
        <taxon>Tracheophyta</taxon>
        <taxon>Spermatophyta</taxon>
        <taxon>Magnoliopsida</taxon>
        <taxon>eudicotyledons</taxon>
        <taxon>Gunneridae</taxon>
        <taxon>Pentapetalae</taxon>
        <taxon>rosids</taxon>
        <taxon>fabids</taxon>
        <taxon>Fabales</taxon>
        <taxon>Fabaceae</taxon>
        <taxon>Papilionoideae</taxon>
        <taxon>50 kb inversion clade</taxon>
        <taxon>NPAAA clade</taxon>
        <taxon>Hologalegina</taxon>
        <taxon>IRL clade</taxon>
        <taxon>Trifolieae</taxon>
        <taxon>Trifolium</taxon>
    </lineage>
</organism>
<keyword evidence="3" id="KW-1185">Reference proteome</keyword>
<proteinExistence type="predicted"/>
<dbReference type="Proteomes" id="UP000265520">
    <property type="component" value="Unassembled WGS sequence"/>
</dbReference>
<reference evidence="2 3" key="1">
    <citation type="journal article" date="2018" name="Front. Plant Sci.">
        <title>Red Clover (Trifolium pratense) and Zigzag Clover (T. medium) - A Picture of Genomic Similarities and Differences.</title>
        <authorList>
            <person name="Dluhosova J."/>
            <person name="Istvanek J."/>
            <person name="Nedelnik J."/>
            <person name="Repkova J."/>
        </authorList>
    </citation>
    <scope>NUCLEOTIDE SEQUENCE [LARGE SCALE GENOMIC DNA]</scope>
    <source>
        <strain evidence="3">cv. 10/8</strain>
        <tissue evidence="2">Leaf</tissue>
    </source>
</reference>
<dbReference type="AlphaFoldDB" id="A0A392VU16"/>